<dbReference type="Pfam" id="PF04191">
    <property type="entry name" value="PEMT"/>
    <property type="match status" value="1"/>
</dbReference>
<dbReference type="EMBL" id="JAGQHS010000009">
    <property type="protein sequence ID" value="MCA9754793.1"/>
    <property type="molecule type" value="Genomic_DNA"/>
</dbReference>
<organism evidence="6 7">
    <name type="scientific">Eiseniibacteriota bacterium</name>
    <dbReference type="NCBI Taxonomy" id="2212470"/>
    <lineage>
        <taxon>Bacteria</taxon>
        <taxon>Candidatus Eiseniibacteriota</taxon>
    </lineage>
</organism>
<dbReference type="Gene3D" id="1.20.120.1630">
    <property type="match status" value="1"/>
</dbReference>
<accession>A0A956SDZ0</accession>
<evidence type="ECO:0000256" key="1">
    <source>
        <dbReference type="ARBA" id="ARBA00004127"/>
    </source>
</evidence>
<protein>
    <submittedName>
        <fullName evidence="6">Isoprenylcysteine carboxylmethyltransferase family protein</fullName>
    </submittedName>
</protein>
<dbReference type="GO" id="GO:0012505">
    <property type="term" value="C:endomembrane system"/>
    <property type="evidence" value="ECO:0007669"/>
    <property type="project" value="UniProtKB-SubCell"/>
</dbReference>
<reference evidence="6" key="1">
    <citation type="submission" date="2020-04" db="EMBL/GenBank/DDBJ databases">
        <authorList>
            <person name="Zhang T."/>
        </authorList>
    </citation>
    <scope>NUCLEOTIDE SEQUENCE</scope>
    <source>
        <strain evidence="6">HKST-UBA02</strain>
    </source>
</reference>
<dbReference type="GO" id="GO:0016740">
    <property type="term" value="F:transferase activity"/>
    <property type="evidence" value="ECO:0007669"/>
    <property type="project" value="UniProtKB-ARBA"/>
</dbReference>
<reference evidence="6" key="2">
    <citation type="journal article" date="2021" name="Microbiome">
        <title>Successional dynamics and alternative stable states in a saline activated sludge microbial community over 9 years.</title>
        <authorList>
            <person name="Wang Y."/>
            <person name="Ye J."/>
            <person name="Ju F."/>
            <person name="Liu L."/>
            <person name="Boyd J.A."/>
            <person name="Deng Y."/>
            <person name="Parks D.H."/>
            <person name="Jiang X."/>
            <person name="Yin X."/>
            <person name="Woodcroft B.J."/>
            <person name="Tyson G.W."/>
            <person name="Hugenholtz P."/>
            <person name="Polz M.F."/>
            <person name="Zhang T."/>
        </authorList>
    </citation>
    <scope>NUCLEOTIDE SEQUENCE</scope>
    <source>
        <strain evidence="6">HKST-UBA02</strain>
    </source>
</reference>
<comment type="subcellular location">
    <subcellularLocation>
        <location evidence="1">Endomembrane system</location>
        <topology evidence="1">Multi-pass membrane protein</topology>
    </subcellularLocation>
</comment>
<keyword evidence="4 5" id="KW-0472">Membrane</keyword>
<dbReference type="InterPro" id="IPR007318">
    <property type="entry name" value="Phopholipid_MeTrfase"/>
</dbReference>
<dbReference type="PANTHER" id="PTHR12714">
    <property type="entry name" value="PROTEIN-S ISOPRENYLCYSTEINE O-METHYLTRANSFERASE"/>
    <property type="match status" value="1"/>
</dbReference>
<evidence type="ECO:0000256" key="2">
    <source>
        <dbReference type="ARBA" id="ARBA00022692"/>
    </source>
</evidence>
<feature type="transmembrane region" description="Helical" evidence="5">
    <location>
        <begin position="39"/>
        <end position="57"/>
    </location>
</feature>
<keyword evidence="3 5" id="KW-1133">Transmembrane helix</keyword>
<evidence type="ECO:0000256" key="4">
    <source>
        <dbReference type="ARBA" id="ARBA00023136"/>
    </source>
</evidence>
<evidence type="ECO:0000256" key="3">
    <source>
        <dbReference type="ARBA" id="ARBA00022989"/>
    </source>
</evidence>
<proteinExistence type="predicted"/>
<gene>
    <name evidence="6" type="ORF">KDA27_03255</name>
</gene>
<dbReference type="AlphaFoldDB" id="A0A956SDZ0"/>
<sequence length="154" mass="16820">MRRGDRLIWATLQTVLLLGLCAAFLSSAGTPAVLGTTGRFLGMTGIFLGVGIALRAFRDLGASFRVSPEPKSDAVLVRHGIYGVLRHPMYTSAVAASVGMLWIRPSPRVLVASALVVGFYLVKARYEEGRLRRRYPSYGDHADVTFGVIPWRRG</sequence>
<dbReference type="PANTHER" id="PTHR12714:SF9">
    <property type="entry name" value="PROTEIN-S-ISOPRENYLCYSTEINE O-METHYLTRANSFERASE"/>
    <property type="match status" value="1"/>
</dbReference>
<keyword evidence="2 5" id="KW-0812">Transmembrane</keyword>
<dbReference type="Proteomes" id="UP000739538">
    <property type="component" value="Unassembled WGS sequence"/>
</dbReference>
<evidence type="ECO:0000313" key="6">
    <source>
        <dbReference type="EMBL" id="MCA9754793.1"/>
    </source>
</evidence>
<name>A0A956SDZ0_UNCEI</name>
<evidence type="ECO:0000256" key="5">
    <source>
        <dbReference type="SAM" id="Phobius"/>
    </source>
</evidence>
<comment type="caution">
    <text evidence="6">The sequence shown here is derived from an EMBL/GenBank/DDBJ whole genome shotgun (WGS) entry which is preliminary data.</text>
</comment>
<evidence type="ECO:0000313" key="7">
    <source>
        <dbReference type="Proteomes" id="UP000739538"/>
    </source>
</evidence>